<sequence length="144" mass="15816">MQIHELARKTPNKKAPLRGRGGKRGKTSGRGTKGQDSRAGRKKRPELRDFIKRVPKLRGYAFNSIVDKMVPVSLAMINERFESGDRVEPKTIAAKKIVVTSSGRYPKMKILSDGEVTKKFIVSGISISKGAKDKIEKAGGTVHA</sequence>
<evidence type="ECO:0000256" key="3">
    <source>
        <dbReference type="ARBA" id="ARBA00023274"/>
    </source>
</evidence>
<evidence type="ECO:0000256" key="6">
    <source>
        <dbReference type="SAM" id="MobiDB-lite"/>
    </source>
</evidence>
<proteinExistence type="inferred from homology"/>
<dbReference type="SUPFAM" id="SSF52080">
    <property type="entry name" value="Ribosomal proteins L15p and L18e"/>
    <property type="match status" value="1"/>
</dbReference>
<dbReference type="GO" id="GO:0006412">
    <property type="term" value="P:translation"/>
    <property type="evidence" value="ECO:0007669"/>
    <property type="project" value="UniProtKB-UniRule"/>
</dbReference>
<evidence type="ECO:0000256" key="4">
    <source>
        <dbReference type="HAMAP-Rule" id="MF_01341"/>
    </source>
</evidence>
<dbReference type="EMBL" id="PFEQ01000001">
    <property type="protein sequence ID" value="PJE74445.1"/>
    <property type="molecule type" value="Genomic_DNA"/>
</dbReference>
<feature type="region of interest" description="Disordered" evidence="6">
    <location>
        <begin position="1"/>
        <end position="47"/>
    </location>
</feature>
<gene>
    <name evidence="4" type="primary">rplO</name>
    <name evidence="8" type="ORF">COV01_00190</name>
</gene>
<organism evidence="8 9">
    <name type="scientific">Candidatus Taylorbacteria bacterium CG10_big_fil_rev_8_21_14_0_10_41_48</name>
    <dbReference type="NCBI Taxonomy" id="1975024"/>
    <lineage>
        <taxon>Bacteria</taxon>
        <taxon>Candidatus Tayloriibacteriota</taxon>
    </lineage>
</organism>
<dbReference type="Proteomes" id="UP000228700">
    <property type="component" value="Unassembled WGS sequence"/>
</dbReference>
<keyword evidence="4" id="KW-0694">RNA-binding</keyword>
<feature type="compositionally biased region" description="Basic residues" evidence="6">
    <location>
        <begin position="10"/>
        <end position="27"/>
    </location>
</feature>
<keyword evidence="2 4" id="KW-0689">Ribosomal protein</keyword>
<dbReference type="PANTHER" id="PTHR12934:SF11">
    <property type="entry name" value="LARGE RIBOSOMAL SUBUNIT PROTEIN UL15M"/>
    <property type="match status" value="1"/>
</dbReference>
<comment type="similarity">
    <text evidence="1 4 5">Belongs to the universal ribosomal protein uL15 family.</text>
</comment>
<dbReference type="Gene3D" id="3.100.10.10">
    <property type="match status" value="1"/>
</dbReference>
<dbReference type="InterPro" id="IPR036227">
    <property type="entry name" value="Ribosomal_uL15/eL18_sf"/>
</dbReference>
<reference evidence="9" key="1">
    <citation type="submission" date="2017-09" db="EMBL/GenBank/DDBJ databases">
        <title>Depth-based differentiation of microbial function through sediment-hosted aquifers and enrichment of novel symbionts in the deep terrestrial subsurface.</title>
        <authorList>
            <person name="Probst A.J."/>
            <person name="Ladd B."/>
            <person name="Jarett J.K."/>
            <person name="Geller-Mcgrath D.E."/>
            <person name="Sieber C.M.K."/>
            <person name="Emerson J.B."/>
            <person name="Anantharaman K."/>
            <person name="Thomas B.C."/>
            <person name="Malmstrom R."/>
            <person name="Stieglmeier M."/>
            <person name="Klingl A."/>
            <person name="Woyke T."/>
            <person name="Ryan C.M."/>
            <person name="Banfield J.F."/>
        </authorList>
    </citation>
    <scope>NUCLEOTIDE SEQUENCE [LARGE SCALE GENOMIC DNA]</scope>
</reference>
<name>A0A2M8LCS8_9BACT</name>
<evidence type="ECO:0000259" key="7">
    <source>
        <dbReference type="Pfam" id="PF00828"/>
    </source>
</evidence>
<dbReference type="InterPro" id="IPR005749">
    <property type="entry name" value="Ribosomal_uL15_bac-type"/>
</dbReference>
<dbReference type="GO" id="GO:0003735">
    <property type="term" value="F:structural constituent of ribosome"/>
    <property type="evidence" value="ECO:0007669"/>
    <property type="project" value="InterPro"/>
</dbReference>
<comment type="subunit">
    <text evidence="4">Part of the 50S ribosomal subunit.</text>
</comment>
<evidence type="ECO:0000256" key="1">
    <source>
        <dbReference type="ARBA" id="ARBA00007320"/>
    </source>
</evidence>
<dbReference type="GO" id="GO:0019843">
    <property type="term" value="F:rRNA binding"/>
    <property type="evidence" value="ECO:0007669"/>
    <property type="project" value="UniProtKB-UniRule"/>
</dbReference>
<evidence type="ECO:0000256" key="2">
    <source>
        <dbReference type="ARBA" id="ARBA00022980"/>
    </source>
</evidence>
<protein>
    <recommendedName>
        <fullName evidence="4">Large ribosomal subunit protein uL15</fullName>
    </recommendedName>
</protein>
<evidence type="ECO:0000313" key="8">
    <source>
        <dbReference type="EMBL" id="PJE74445.1"/>
    </source>
</evidence>
<dbReference type="HAMAP" id="MF_01341">
    <property type="entry name" value="Ribosomal_uL15"/>
    <property type="match status" value="1"/>
</dbReference>
<dbReference type="AlphaFoldDB" id="A0A2M8LCS8"/>
<dbReference type="PROSITE" id="PS00475">
    <property type="entry name" value="RIBOSOMAL_L15"/>
    <property type="match status" value="1"/>
</dbReference>
<feature type="domain" description="Large ribosomal subunit protein uL15/eL18" evidence="7">
    <location>
        <begin position="71"/>
        <end position="142"/>
    </location>
</feature>
<dbReference type="InterPro" id="IPR030878">
    <property type="entry name" value="Ribosomal_uL15"/>
</dbReference>
<keyword evidence="4" id="KW-0699">rRNA-binding</keyword>
<dbReference type="InterPro" id="IPR021131">
    <property type="entry name" value="Ribosomal_uL15/eL18"/>
</dbReference>
<dbReference type="PANTHER" id="PTHR12934">
    <property type="entry name" value="50S RIBOSOMAL PROTEIN L15"/>
    <property type="match status" value="1"/>
</dbReference>
<accession>A0A2M8LCS8</accession>
<dbReference type="InterPro" id="IPR001196">
    <property type="entry name" value="Ribosomal_uL15_CS"/>
</dbReference>
<comment type="function">
    <text evidence="4">Binds to the 23S rRNA.</text>
</comment>
<evidence type="ECO:0000256" key="5">
    <source>
        <dbReference type="RuleBase" id="RU003888"/>
    </source>
</evidence>
<evidence type="ECO:0000313" key="9">
    <source>
        <dbReference type="Proteomes" id="UP000228700"/>
    </source>
</evidence>
<dbReference type="GO" id="GO:0022625">
    <property type="term" value="C:cytosolic large ribosomal subunit"/>
    <property type="evidence" value="ECO:0007669"/>
    <property type="project" value="TreeGrafter"/>
</dbReference>
<keyword evidence="3 4" id="KW-0687">Ribonucleoprotein</keyword>
<dbReference type="Pfam" id="PF00828">
    <property type="entry name" value="Ribosomal_L27A"/>
    <property type="match status" value="1"/>
</dbReference>
<comment type="caution">
    <text evidence="8">The sequence shown here is derived from an EMBL/GenBank/DDBJ whole genome shotgun (WGS) entry which is preliminary data.</text>
</comment>